<proteinExistence type="predicted"/>
<gene>
    <name evidence="1" type="ORF">L210DRAFT_939172</name>
</gene>
<name>A0AAD4BEB8_BOLED</name>
<dbReference type="Proteomes" id="UP001194468">
    <property type="component" value="Unassembled WGS sequence"/>
</dbReference>
<reference evidence="1" key="2">
    <citation type="journal article" date="2020" name="Nat. Commun.">
        <title>Large-scale genome sequencing of mycorrhizal fungi provides insights into the early evolution of symbiotic traits.</title>
        <authorList>
            <person name="Miyauchi S."/>
            <person name="Kiss E."/>
            <person name="Kuo A."/>
            <person name="Drula E."/>
            <person name="Kohler A."/>
            <person name="Sanchez-Garcia M."/>
            <person name="Morin E."/>
            <person name="Andreopoulos B."/>
            <person name="Barry K.W."/>
            <person name="Bonito G."/>
            <person name="Buee M."/>
            <person name="Carver A."/>
            <person name="Chen C."/>
            <person name="Cichocki N."/>
            <person name="Clum A."/>
            <person name="Culley D."/>
            <person name="Crous P.W."/>
            <person name="Fauchery L."/>
            <person name="Girlanda M."/>
            <person name="Hayes R.D."/>
            <person name="Keri Z."/>
            <person name="LaButti K."/>
            <person name="Lipzen A."/>
            <person name="Lombard V."/>
            <person name="Magnuson J."/>
            <person name="Maillard F."/>
            <person name="Murat C."/>
            <person name="Nolan M."/>
            <person name="Ohm R.A."/>
            <person name="Pangilinan J."/>
            <person name="Pereira M.F."/>
            <person name="Perotto S."/>
            <person name="Peter M."/>
            <person name="Pfister S."/>
            <person name="Riley R."/>
            <person name="Sitrit Y."/>
            <person name="Stielow J.B."/>
            <person name="Szollosi G."/>
            <person name="Zifcakova L."/>
            <person name="Stursova M."/>
            <person name="Spatafora J.W."/>
            <person name="Tedersoo L."/>
            <person name="Vaario L.M."/>
            <person name="Yamada A."/>
            <person name="Yan M."/>
            <person name="Wang P."/>
            <person name="Xu J."/>
            <person name="Bruns T."/>
            <person name="Baldrian P."/>
            <person name="Vilgalys R."/>
            <person name="Dunand C."/>
            <person name="Henrissat B."/>
            <person name="Grigoriev I.V."/>
            <person name="Hibbett D."/>
            <person name="Nagy L.G."/>
            <person name="Martin F.M."/>
        </authorList>
    </citation>
    <scope>NUCLEOTIDE SEQUENCE</scope>
    <source>
        <strain evidence="1">BED1</strain>
    </source>
</reference>
<comment type="caution">
    <text evidence="1">The sequence shown here is derived from an EMBL/GenBank/DDBJ whole genome shotgun (WGS) entry which is preliminary data.</text>
</comment>
<protein>
    <submittedName>
        <fullName evidence="1">Uncharacterized protein</fullName>
    </submittedName>
</protein>
<dbReference type="EMBL" id="WHUW01000127">
    <property type="protein sequence ID" value="KAF8422315.1"/>
    <property type="molecule type" value="Genomic_DNA"/>
</dbReference>
<dbReference type="AlphaFoldDB" id="A0AAD4BEB8"/>
<evidence type="ECO:0000313" key="2">
    <source>
        <dbReference type="Proteomes" id="UP001194468"/>
    </source>
</evidence>
<keyword evidence="2" id="KW-1185">Reference proteome</keyword>
<reference evidence="1" key="1">
    <citation type="submission" date="2019-10" db="EMBL/GenBank/DDBJ databases">
        <authorList>
            <consortium name="DOE Joint Genome Institute"/>
            <person name="Kuo A."/>
            <person name="Miyauchi S."/>
            <person name="Kiss E."/>
            <person name="Drula E."/>
            <person name="Kohler A."/>
            <person name="Sanchez-Garcia M."/>
            <person name="Andreopoulos B."/>
            <person name="Barry K.W."/>
            <person name="Bonito G."/>
            <person name="Buee M."/>
            <person name="Carver A."/>
            <person name="Chen C."/>
            <person name="Cichocki N."/>
            <person name="Clum A."/>
            <person name="Culley D."/>
            <person name="Crous P.W."/>
            <person name="Fauchery L."/>
            <person name="Girlanda M."/>
            <person name="Hayes R."/>
            <person name="Keri Z."/>
            <person name="LaButti K."/>
            <person name="Lipzen A."/>
            <person name="Lombard V."/>
            <person name="Magnuson J."/>
            <person name="Maillard F."/>
            <person name="Morin E."/>
            <person name="Murat C."/>
            <person name="Nolan M."/>
            <person name="Ohm R."/>
            <person name="Pangilinan J."/>
            <person name="Pereira M."/>
            <person name="Perotto S."/>
            <person name="Peter M."/>
            <person name="Riley R."/>
            <person name="Sitrit Y."/>
            <person name="Stielow B."/>
            <person name="Szollosi G."/>
            <person name="Zifcakova L."/>
            <person name="Stursova M."/>
            <person name="Spatafora J.W."/>
            <person name="Tedersoo L."/>
            <person name="Vaario L.-M."/>
            <person name="Yamada A."/>
            <person name="Yan M."/>
            <person name="Wang P."/>
            <person name="Xu J."/>
            <person name="Bruns T."/>
            <person name="Baldrian P."/>
            <person name="Vilgalys R."/>
            <person name="Henrissat B."/>
            <person name="Grigoriev I.V."/>
            <person name="Hibbett D."/>
            <person name="Nagy L.G."/>
            <person name="Martin F.M."/>
        </authorList>
    </citation>
    <scope>NUCLEOTIDE SEQUENCE</scope>
    <source>
        <strain evidence="1">BED1</strain>
    </source>
</reference>
<accession>A0AAD4BEB8</accession>
<sequence>MSSTRDDACLLVTQANANDLTVTAYHWNAFGSTEGIPLNMGSLTIENGPVVTSLINRSAVHMIVLDFVARACRSHALDITRR</sequence>
<evidence type="ECO:0000313" key="1">
    <source>
        <dbReference type="EMBL" id="KAF8422315.1"/>
    </source>
</evidence>
<organism evidence="1 2">
    <name type="scientific">Boletus edulis BED1</name>
    <dbReference type="NCBI Taxonomy" id="1328754"/>
    <lineage>
        <taxon>Eukaryota</taxon>
        <taxon>Fungi</taxon>
        <taxon>Dikarya</taxon>
        <taxon>Basidiomycota</taxon>
        <taxon>Agaricomycotina</taxon>
        <taxon>Agaricomycetes</taxon>
        <taxon>Agaricomycetidae</taxon>
        <taxon>Boletales</taxon>
        <taxon>Boletineae</taxon>
        <taxon>Boletaceae</taxon>
        <taxon>Boletoideae</taxon>
        <taxon>Boletus</taxon>
    </lineage>
</organism>